<accession>A0A8K0TB87</accession>
<dbReference type="InterPro" id="IPR002838">
    <property type="entry name" value="AIM24"/>
</dbReference>
<dbReference type="NCBIfam" id="TIGR00266">
    <property type="entry name" value="TIGR00266 family protein"/>
    <property type="match status" value="1"/>
</dbReference>
<dbReference type="InterPro" id="IPR016031">
    <property type="entry name" value="Trp_RNA-bd_attenuator-like_dom"/>
</dbReference>
<comment type="caution">
    <text evidence="3">The sequence shown here is derived from an EMBL/GenBank/DDBJ whole genome shotgun (WGS) entry which is preliminary data.</text>
</comment>
<evidence type="ECO:0000313" key="3">
    <source>
        <dbReference type="EMBL" id="KAH7358409.1"/>
    </source>
</evidence>
<keyword evidence="1" id="KW-0496">Mitochondrion</keyword>
<keyword evidence="4" id="KW-1185">Reference proteome</keyword>
<sequence>MSRFVLTSPHQSPARPGIQWCVRTTYRSRRDHRTADVVLMHQQTAHRQNYPAPPTSPPATQTSFSYPPPPAAAQPGQAAHYPPPPPSAQQTSPPAARTNAYPPPPSSGGSQHGQYPPPPQQQHQQYPQPPRTNSYPAPPQQVSAPSSTQYPAPPPPQAQAPAQQQTYPLPPVDQLQQQQSEIPLRTVASPDSSTAQKLYTSTPPPPPPAFAPPPEQPSPADRKPEIEESSDEEDEKAPVRQHAGFISGAPPPELFVGAQSIAAVDDVGTFNGGSYRISHRDSNTILTIQLAVGCPLKAKPGTMLAMSPTVVLKGQVKFSMKKLVAGAEMAQSTFTGPGEVLLAPAQLGDITSIRLSGKDAWSVGQDAYVASTQGVICDYKRQGLGKAMFSGEGLFVYKISGTGLLWVTSFGAIIRKDLIDGEKYIVDNGHLVAWNTKYIIERVASGGLVSGIASGEGLVCKFTGPGSVYIQTRNAKAFQAFLNGSVNQSI</sequence>
<feature type="compositionally biased region" description="Polar residues" evidence="2">
    <location>
        <begin position="189"/>
        <end position="201"/>
    </location>
</feature>
<feature type="compositionally biased region" description="Pro residues" evidence="2">
    <location>
        <begin position="202"/>
        <end position="217"/>
    </location>
</feature>
<dbReference type="InterPro" id="IPR036983">
    <property type="entry name" value="AIM24_sf"/>
</dbReference>
<name>A0A8K0TB87_9PEZI</name>
<dbReference type="PANTHER" id="PTHR31801">
    <property type="entry name" value="ALTERED INHERITANCE OF MITOCHONDRIA PROTEIN 24, MITOCHONDRIAL"/>
    <property type="match status" value="1"/>
</dbReference>
<proteinExistence type="inferred from homology"/>
<dbReference type="SUPFAM" id="SSF51219">
    <property type="entry name" value="TRAP-like"/>
    <property type="match status" value="1"/>
</dbReference>
<dbReference type="GO" id="GO:0005739">
    <property type="term" value="C:mitochondrion"/>
    <property type="evidence" value="ECO:0007669"/>
    <property type="project" value="UniProtKB-SubCell"/>
</dbReference>
<organism evidence="3 4">
    <name type="scientific">Plectosphaerella cucumerina</name>
    <dbReference type="NCBI Taxonomy" id="40658"/>
    <lineage>
        <taxon>Eukaryota</taxon>
        <taxon>Fungi</taxon>
        <taxon>Dikarya</taxon>
        <taxon>Ascomycota</taxon>
        <taxon>Pezizomycotina</taxon>
        <taxon>Sordariomycetes</taxon>
        <taxon>Hypocreomycetidae</taxon>
        <taxon>Glomerellales</taxon>
        <taxon>Plectosphaerellaceae</taxon>
        <taxon>Plectosphaerella</taxon>
    </lineage>
</organism>
<protein>
    <recommendedName>
        <fullName evidence="1">Altered inheritance of mitochondria protein 24, mitochondrial</fullName>
    </recommendedName>
</protein>
<reference evidence="3" key="1">
    <citation type="journal article" date="2021" name="Nat. Commun.">
        <title>Genetic determinants of endophytism in the Arabidopsis root mycobiome.</title>
        <authorList>
            <person name="Mesny F."/>
            <person name="Miyauchi S."/>
            <person name="Thiergart T."/>
            <person name="Pickel B."/>
            <person name="Atanasova L."/>
            <person name="Karlsson M."/>
            <person name="Huettel B."/>
            <person name="Barry K.W."/>
            <person name="Haridas S."/>
            <person name="Chen C."/>
            <person name="Bauer D."/>
            <person name="Andreopoulos W."/>
            <person name="Pangilinan J."/>
            <person name="LaButti K."/>
            <person name="Riley R."/>
            <person name="Lipzen A."/>
            <person name="Clum A."/>
            <person name="Drula E."/>
            <person name="Henrissat B."/>
            <person name="Kohler A."/>
            <person name="Grigoriev I.V."/>
            <person name="Martin F.M."/>
            <person name="Hacquard S."/>
        </authorList>
    </citation>
    <scope>NUCLEOTIDE SEQUENCE</scope>
    <source>
        <strain evidence="3">MPI-CAGE-AT-0016</strain>
    </source>
</reference>
<evidence type="ECO:0000256" key="1">
    <source>
        <dbReference type="RuleBase" id="RU363045"/>
    </source>
</evidence>
<dbReference type="Proteomes" id="UP000813385">
    <property type="component" value="Unassembled WGS sequence"/>
</dbReference>
<dbReference type="EMBL" id="JAGPXD010000004">
    <property type="protein sequence ID" value="KAH7358409.1"/>
    <property type="molecule type" value="Genomic_DNA"/>
</dbReference>
<feature type="compositionally biased region" description="Low complexity" evidence="2">
    <location>
        <begin position="140"/>
        <end position="150"/>
    </location>
</feature>
<gene>
    <name evidence="3" type="ORF">B0T11DRAFT_284398</name>
</gene>
<dbReference type="Pfam" id="PF01987">
    <property type="entry name" value="AIM24"/>
    <property type="match status" value="1"/>
</dbReference>
<comment type="similarity">
    <text evidence="1">Belongs to the AIM24 family.</text>
</comment>
<dbReference type="Gene3D" id="3.60.160.10">
    <property type="entry name" value="Mitochondrial biogenesis AIM24"/>
    <property type="match status" value="1"/>
</dbReference>
<comment type="subcellular location">
    <subcellularLocation>
        <location evidence="1">Mitochondrion</location>
    </subcellularLocation>
</comment>
<feature type="region of interest" description="Disordered" evidence="2">
    <location>
        <begin position="40"/>
        <end position="250"/>
    </location>
</feature>
<evidence type="ECO:0000256" key="2">
    <source>
        <dbReference type="SAM" id="MobiDB-lite"/>
    </source>
</evidence>
<dbReference type="PANTHER" id="PTHR31801:SF0">
    <property type="entry name" value="ALTERED INHERITANCE OF MITOCHONDRIA PROTEIN 24, MITOCHONDRIAL"/>
    <property type="match status" value="1"/>
</dbReference>
<evidence type="ECO:0000313" key="4">
    <source>
        <dbReference type="Proteomes" id="UP000813385"/>
    </source>
</evidence>
<dbReference type="OrthoDB" id="1705416at2759"/>
<dbReference type="AlphaFoldDB" id="A0A8K0TB87"/>